<sequence>FFLIALFFIYQDFIVQSNAFRTSPNYILEAAHLDHAMPTLQHAETIAVTTPDEDEDSDGAMERPSCPVPNLPVPANLKIVAGESRGFWSLEQWKEATKNRIDSEGVHILEDGNFVYAVPGLPGYIESSPEESNVVQLRSCKVPNNRSNDAAGEHLQNHSPEGNGSLLPDSSHDSFSKRVRFSGDPILIFSTYSTSEYDRRNDEVDPLAASAEYELEKHLEEMDLFNVDLQKSK</sequence>
<keyword evidence="6" id="KW-0175">Coiled coil</keyword>
<dbReference type="InterPro" id="IPR043446">
    <property type="entry name" value="Neurabin-like"/>
</dbReference>
<dbReference type="EMBL" id="KV892506">
    <property type="protein sequence ID" value="OON20673.1"/>
    <property type="molecule type" value="Genomic_DNA"/>
</dbReference>
<name>A0A1S8X2F5_OPIVI</name>
<keyword evidence="8" id="KW-0206">Cytoskeleton</keyword>
<dbReference type="GO" id="GO:0014069">
    <property type="term" value="C:postsynaptic density"/>
    <property type="evidence" value="ECO:0007669"/>
    <property type="project" value="TreeGrafter"/>
</dbReference>
<accession>A0A1S8X2F5</accession>
<evidence type="ECO:0000256" key="6">
    <source>
        <dbReference type="ARBA" id="ARBA00023054"/>
    </source>
</evidence>
<dbReference type="GO" id="GO:0015629">
    <property type="term" value="C:actin cytoskeleton"/>
    <property type="evidence" value="ECO:0007669"/>
    <property type="project" value="TreeGrafter"/>
</dbReference>
<dbReference type="GO" id="GO:0005737">
    <property type="term" value="C:cytoplasm"/>
    <property type="evidence" value="ECO:0007669"/>
    <property type="project" value="TreeGrafter"/>
</dbReference>
<comment type="subcellular location">
    <subcellularLocation>
        <location evidence="1">Cytoplasm</location>
        <location evidence="1">Cytoskeleton</location>
    </subcellularLocation>
    <subcellularLocation>
        <location evidence="9">Synapse</location>
    </subcellularLocation>
</comment>
<feature type="signal peptide" evidence="11">
    <location>
        <begin position="1"/>
        <end position="19"/>
    </location>
</feature>
<keyword evidence="5" id="KW-0770">Synapse</keyword>
<gene>
    <name evidence="13" type="ORF">X801_03439</name>
</gene>
<feature type="non-terminal residue" evidence="13">
    <location>
        <position position="1"/>
    </location>
</feature>
<evidence type="ECO:0000256" key="7">
    <source>
        <dbReference type="ARBA" id="ARBA00023203"/>
    </source>
</evidence>
<evidence type="ECO:0000256" key="10">
    <source>
        <dbReference type="SAM" id="MobiDB-lite"/>
    </source>
</evidence>
<dbReference type="GO" id="GO:0030425">
    <property type="term" value="C:dendrite"/>
    <property type="evidence" value="ECO:0007669"/>
    <property type="project" value="TreeGrafter"/>
</dbReference>
<evidence type="ECO:0000256" key="1">
    <source>
        <dbReference type="ARBA" id="ARBA00004245"/>
    </source>
</evidence>
<dbReference type="Proteomes" id="UP000243686">
    <property type="component" value="Unassembled WGS sequence"/>
</dbReference>
<dbReference type="InterPro" id="IPR040645">
    <property type="entry name" value="Neurabin-1/2_PDZ"/>
</dbReference>
<evidence type="ECO:0000313" key="13">
    <source>
        <dbReference type="EMBL" id="OON20673.1"/>
    </source>
</evidence>
<dbReference type="GO" id="GO:0019722">
    <property type="term" value="P:calcium-mediated signaling"/>
    <property type="evidence" value="ECO:0007669"/>
    <property type="project" value="TreeGrafter"/>
</dbReference>
<dbReference type="GO" id="GO:0007015">
    <property type="term" value="P:actin filament organization"/>
    <property type="evidence" value="ECO:0007669"/>
    <property type="project" value="TreeGrafter"/>
</dbReference>
<proteinExistence type="predicted"/>
<feature type="domain" description="Neurabin-1/2 PDZ" evidence="12">
    <location>
        <begin position="175"/>
        <end position="218"/>
    </location>
</feature>
<evidence type="ECO:0000256" key="3">
    <source>
        <dbReference type="ARBA" id="ARBA00022490"/>
    </source>
</evidence>
<dbReference type="GO" id="GO:0031175">
    <property type="term" value="P:neuron projection development"/>
    <property type="evidence" value="ECO:0007669"/>
    <property type="project" value="TreeGrafter"/>
</dbReference>
<evidence type="ECO:0000256" key="11">
    <source>
        <dbReference type="SAM" id="SignalP"/>
    </source>
</evidence>
<dbReference type="PANTHER" id="PTHR16154:SF6">
    <property type="entry name" value="SPINOPHILIN, ISOFORM J"/>
    <property type="match status" value="1"/>
</dbReference>
<organism evidence="13 14">
    <name type="scientific">Opisthorchis viverrini</name>
    <name type="common">Southeast Asian liver fluke</name>
    <dbReference type="NCBI Taxonomy" id="6198"/>
    <lineage>
        <taxon>Eukaryota</taxon>
        <taxon>Metazoa</taxon>
        <taxon>Spiralia</taxon>
        <taxon>Lophotrochozoa</taxon>
        <taxon>Platyhelminthes</taxon>
        <taxon>Trematoda</taxon>
        <taxon>Digenea</taxon>
        <taxon>Opisthorchiida</taxon>
        <taxon>Opisthorchiata</taxon>
        <taxon>Opisthorchiidae</taxon>
        <taxon>Opisthorchis</taxon>
    </lineage>
</organism>
<keyword evidence="2" id="KW-0217">Developmental protein</keyword>
<evidence type="ECO:0000256" key="9">
    <source>
        <dbReference type="ARBA" id="ARBA00034103"/>
    </source>
</evidence>
<evidence type="ECO:0000256" key="8">
    <source>
        <dbReference type="ARBA" id="ARBA00023212"/>
    </source>
</evidence>
<evidence type="ECO:0000313" key="14">
    <source>
        <dbReference type="Proteomes" id="UP000243686"/>
    </source>
</evidence>
<feature type="region of interest" description="Disordered" evidence="10">
    <location>
        <begin position="143"/>
        <end position="171"/>
    </location>
</feature>
<keyword evidence="3" id="KW-0963">Cytoplasm</keyword>
<feature type="chain" id="PRO_5012436271" description="Neurabin-1/2 PDZ domain-containing protein" evidence="11">
    <location>
        <begin position="20"/>
        <end position="233"/>
    </location>
</feature>
<keyword evidence="14" id="KW-1185">Reference proteome</keyword>
<dbReference type="PANTHER" id="PTHR16154">
    <property type="entry name" value="NEURABIN"/>
    <property type="match status" value="1"/>
</dbReference>
<protein>
    <recommendedName>
        <fullName evidence="12">Neurabin-1/2 PDZ domain-containing protein</fullName>
    </recommendedName>
</protein>
<evidence type="ECO:0000256" key="5">
    <source>
        <dbReference type="ARBA" id="ARBA00023018"/>
    </source>
</evidence>
<dbReference type="AlphaFoldDB" id="A0A1S8X2F5"/>
<keyword evidence="4" id="KW-0597">Phosphoprotein</keyword>
<dbReference type="Pfam" id="PF17817">
    <property type="entry name" value="PDZ_5"/>
    <property type="match status" value="1"/>
</dbReference>
<keyword evidence="11" id="KW-0732">Signal</keyword>
<reference evidence="13 14" key="1">
    <citation type="submission" date="2015-03" db="EMBL/GenBank/DDBJ databases">
        <title>Draft genome of the nematode, Opisthorchis viverrini.</title>
        <authorList>
            <person name="Mitreva M."/>
        </authorList>
    </citation>
    <scope>NUCLEOTIDE SEQUENCE [LARGE SCALE GENOMIC DNA]</scope>
    <source>
        <strain evidence="13">Khon Kaen</strain>
    </source>
</reference>
<evidence type="ECO:0000256" key="4">
    <source>
        <dbReference type="ARBA" id="ARBA00022553"/>
    </source>
</evidence>
<dbReference type="GO" id="GO:0051015">
    <property type="term" value="F:actin filament binding"/>
    <property type="evidence" value="ECO:0007669"/>
    <property type="project" value="TreeGrafter"/>
</dbReference>
<evidence type="ECO:0000259" key="12">
    <source>
        <dbReference type="Pfam" id="PF17817"/>
    </source>
</evidence>
<keyword evidence="7" id="KW-0009">Actin-binding</keyword>
<evidence type="ECO:0000256" key="2">
    <source>
        <dbReference type="ARBA" id="ARBA00022473"/>
    </source>
</evidence>